<evidence type="ECO:0000313" key="1">
    <source>
        <dbReference type="EMBL" id="KXF80799.1"/>
    </source>
</evidence>
<dbReference type="RefSeq" id="WP_067418744.1">
    <property type="nucleotide sequence ID" value="NZ_LNTY01000049.1"/>
</dbReference>
<dbReference type="EMBL" id="LNTY01000049">
    <property type="protein sequence ID" value="KXF80799.1"/>
    <property type="molecule type" value="Genomic_DNA"/>
</dbReference>
<name>A0A135I5S4_9GAMM</name>
<comment type="caution">
    <text evidence="1">The sequence shown here is derived from an EMBL/GenBank/DDBJ whole genome shotgun (WGS) entry which is preliminary data.</text>
</comment>
<evidence type="ECO:0000313" key="2">
    <source>
        <dbReference type="Proteomes" id="UP000070529"/>
    </source>
</evidence>
<protein>
    <submittedName>
        <fullName evidence="1">Uncharacterized protein</fullName>
    </submittedName>
</protein>
<gene>
    <name evidence="1" type="ORF">ATN88_16100</name>
</gene>
<organism evidence="1 2">
    <name type="scientific">Enterovibrio coralii</name>
    <dbReference type="NCBI Taxonomy" id="294935"/>
    <lineage>
        <taxon>Bacteria</taxon>
        <taxon>Pseudomonadati</taxon>
        <taxon>Pseudomonadota</taxon>
        <taxon>Gammaproteobacteria</taxon>
        <taxon>Vibrionales</taxon>
        <taxon>Vibrionaceae</taxon>
        <taxon>Enterovibrio</taxon>
    </lineage>
</organism>
<accession>A0A135I5S4</accession>
<proteinExistence type="predicted"/>
<reference evidence="1 2" key="1">
    <citation type="submission" date="2015-11" db="EMBL/GenBank/DDBJ databases">
        <title>Genomic Taxonomy of the Vibrionaceae.</title>
        <authorList>
            <person name="Gomez-Gil B."/>
            <person name="Enciso-Ibarra J."/>
        </authorList>
    </citation>
    <scope>NUCLEOTIDE SEQUENCE [LARGE SCALE GENOMIC DNA]</scope>
    <source>
        <strain evidence="1 2">CAIM 912</strain>
    </source>
</reference>
<keyword evidence="2" id="KW-1185">Reference proteome</keyword>
<sequence>MEFQTFIEVIVYDLDSTKDVYNASKSNYQKGDELLRLCEEKQSHLFVLYTDQESRKNFELALENINICTTFIEKPFNLNMLKYEMSRGLFS</sequence>
<dbReference type="AlphaFoldDB" id="A0A135I5S4"/>
<dbReference type="Proteomes" id="UP000070529">
    <property type="component" value="Unassembled WGS sequence"/>
</dbReference>